<evidence type="ECO:0000256" key="6">
    <source>
        <dbReference type="ARBA" id="ARBA00022741"/>
    </source>
</evidence>
<keyword evidence="4" id="KW-0548">Nucleotidyltransferase</keyword>
<reference evidence="11" key="1">
    <citation type="submission" date="2021-01" db="EMBL/GenBank/DDBJ databases">
        <title>Genomic Encyclopedia of Type Strains, Phase IV (KMG-IV): sequencing the most valuable type-strain genomes for metagenomic binning, comparative biology and taxonomic classification.</title>
        <authorList>
            <person name="Goeker M."/>
        </authorList>
    </citation>
    <scope>NUCLEOTIDE SEQUENCE</scope>
    <source>
        <strain evidence="11">DSM 23230</strain>
    </source>
</reference>
<comment type="similarity">
    <text evidence="9">Belongs to the MntA antitoxin family.</text>
</comment>
<keyword evidence="3" id="KW-0808">Transferase</keyword>
<evidence type="ECO:0000259" key="10">
    <source>
        <dbReference type="Pfam" id="PF01909"/>
    </source>
</evidence>
<accession>A0A938XV22</accession>
<evidence type="ECO:0000256" key="1">
    <source>
        <dbReference type="ARBA" id="ARBA00001946"/>
    </source>
</evidence>
<feature type="domain" description="Polymerase nucleotidyl transferase" evidence="10">
    <location>
        <begin position="9"/>
        <end position="52"/>
    </location>
</feature>
<dbReference type="PANTHER" id="PTHR33571:SF14">
    <property type="entry name" value="PROTEIN ADENYLYLTRANSFERASE MJ0435-RELATED"/>
    <property type="match status" value="1"/>
</dbReference>
<dbReference type="GO" id="GO:0005524">
    <property type="term" value="F:ATP binding"/>
    <property type="evidence" value="ECO:0007669"/>
    <property type="project" value="UniProtKB-KW"/>
</dbReference>
<evidence type="ECO:0000256" key="3">
    <source>
        <dbReference type="ARBA" id="ARBA00022679"/>
    </source>
</evidence>
<keyword evidence="5" id="KW-0479">Metal-binding</keyword>
<dbReference type="AlphaFoldDB" id="A0A938XV22"/>
<evidence type="ECO:0000313" key="12">
    <source>
        <dbReference type="Proteomes" id="UP000774000"/>
    </source>
</evidence>
<name>A0A938XV22_9FIRM</name>
<evidence type="ECO:0000256" key="7">
    <source>
        <dbReference type="ARBA" id="ARBA00022840"/>
    </source>
</evidence>
<proteinExistence type="inferred from homology"/>
<dbReference type="Proteomes" id="UP000774000">
    <property type="component" value="Unassembled WGS sequence"/>
</dbReference>
<dbReference type="InterPro" id="IPR052038">
    <property type="entry name" value="Type-VII_TA_antitoxin"/>
</dbReference>
<keyword evidence="2" id="KW-1277">Toxin-antitoxin system</keyword>
<evidence type="ECO:0000313" key="11">
    <source>
        <dbReference type="EMBL" id="MBM7556856.1"/>
    </source>
</evidence>
<evidence type="ECO:0000256" key="9">
    <source>
        <dbReference type="ARBA" id="ARBA00038276"/>
    </source>
</evidence>
<evidence type="ECO:0000256" key="4">
    <source>
        <dbReference type="ARBA" id="ARBA00022695"/>
    </source>
</evidence>
<dbReference type="PANTHER" id="PTHR33571">
    <property type="entry name" value="SSL8005 PROTEIN"/>
    <property type="match status" value="1"/>
</dbReference>
<dbReference type="InterPro" id="IPR002934">
    <property type="entry name" value="Polymerase_NTP_transf_dom"/>
</dbReference>
<evidence type="ECO:0000256" key="2">
    <source>
        <dbReference type="ARBA" id="ARBA00022649"/>
    </source>
</evidence>
<keyword evidence="6" id="KW-0547">Nucleotide-binding</keyword>
<evidence type="ECO:0000256" key="5">
    <source>
        <dbReference type="ARBA" id="ARBA00022723"/>
    </source>
</evidence>
<keyword evidence="8" id="KW-0460">Magnesium</keyword>
<dbReference type="Gene3D" id="3.30.460.10">
    <property type="entry name" value="Beta Polymerase, domain 2"/>
    <property type="match status" value="1"/>
</dbReference>
<comment type="caution">
    <text evidence="11">The sequence shown here is derived from an EMBL/GenBank/DDBJ whole genome shotgun (WGS) entry which is preliminary data.</text>
</comment>
<sequence length="64" mass="7436">MDLTTYENEIQKICEEEDVSVMGVFGSVARGEERRDSDIDIIIEYNHDDKSLFDLIRFGSQCIF</sequence>
<dbReference type="CDD" id="cd05403">
    <property type="entry name" value="NT_KNTase_like"/>
    <property type="match status" value="1"/>
</dbReference>
<dbReference type="EMBL" id="JAFBDQ010000007">
    <property type="protein sequence ID" value="MBM7556856.1"/>
    <property type="molecule type" value="Genomic_DNA"/>
</dbReference>
<protein>
    <submittedName>
        <fullName evidence="11">Nucleotidyltransferase</fullName>
    </submittedName>
</protein>
<dbReference type="SUPFAM" id="SSF81301">
    <property type="entry name" value="Nucleotidyltransferase"/>
    <property type="match status" value="1"/>
</dbReference>
<organism evidence="11 12">
    <name type="scientific">Halanaerobacter jeridensis</name>
    <dbReference type="NCBI Taxonomy" id="706427"/>
    <lineage>
        <taxon>Bacteria</taxon>
        <taxon>Bacillati</taxon>
        <taxon>Bacillota</taxon>
        <taxon>Clostridia</taxon>
        <taxon>Halanaerobiales</taxon>
        <taxon>Halobacteroidaceae</taxon>
        <taxon>Halanaerobacter</taxon>
    </lineage>
</organism>
<keyword evidence="7" id="KW-0067">ATP-binding</keyword>
<gene>
    <name evidence="11" type="ORF">JOC47_001707</name>
</gene>
<dbReference type="GO" id="GO:0016779">
    <property type="term" value="F:nucleotidyltransferase activity"/>
    <property type="evidence" value="ECO:0007669"/>
    <property type="project" value="UniProtKB-KW"/>
</dbReference>
<keyword evidence="12" id="KW-1185">Reference proteome</keyword>
<dbReference type="RefSeq" id="WP_204701630.1">
    <property type="nucleotide sequence ID" value="NZ_JAFBDQ010000007.1"/>
</dbReference>
<dbReference type="InterPro" id="IPR043519">
    <property type="entry name" value="NT_sf"/>
</dbReference>
<dbReference type="GO" id="GO:0046872">
    <property type="term" value="F:metal ion binding"/>
    <property type="evidence" value="ECO:0007669"/>
    <property type="project" value="UniProtKB-KW"/>
</dbReference>
<comment type="cofactor">
    <cofactor evidence="1">
        <name>Mg(2+)</name>
        <dbReference type="ChEBI" id="CHEBI:18420"/>
    </cofactor>
</comment>
<dbReference type="Pfam" id="PF01909">
    <property type="entry name" value="NTP_transf_2"/>
    <property type="match status" value="1"/>
</dbReference>
<evidence type="ECO:0000256" key="8">
    <source>
        <dbReference type="ARBA" id="ARBA00022842"/>
    </source>
</evidence>